<dbReference type="Proteomes" id="UP000829447">
    <property type="component" value="Linkage Group LG25"/>
</dbReference>
<evidence type="ECO:0000313" key="1">
    <source>
        <dbReference type="EMBL" id="MCI4393094.1"/>
    </source>
</evidence>
<sequence>MSQQWHFLQPFIQAPLVSPQTSQSHMTDITRDGHSGLHPPSTHDKDIWTIVTDVTVPDS</sequence>
<organism evidence="1 2">
    <name type="scientific">Pangasianodon gigas</name>
    <name type="common">Mekong giant catfish</name>
    <name type="synonym">Pangasius gigas</name>
    <dbReference type="NCBI Taxonomy" id="30993"/>
    <lineage>
        <taxon>Eukaryota</taxon>
        <taxon>Metazoa</taxon>
        <taxon>Chordata</taxon>
        <taxon>Craniata</taxon>
        <taxon>Vertebrata</taxon>
        <taxon>Euteleostomi</taxon>
        <taxon>Actinopterygii</taxon>
        <taxon>Neopterygii</taxon>
        <taxon>Teleostei</taxon>
        <taxon>Ostariophysi</taxon>
        <taxon>Siluriformes</taxon>
        <taxon>Pangasiidae</taxon>
        <taxon>Pangasianodon</taxon>
    </lineage>
</organism>
<evidence type="ECO:0000313" key="2">
    <source>
        <dbReference type="Proteomes" id="UP000829447"/>
    </source>
</evidence>
<keyword evidence="2" id="KW-1185">Reference proteome</keyword>
<proteinExistence type="predicted"/>
<reference evidence="1 2" key="1">
    <citation type="journal article" date="2022" name="bioRxiv">
        <title>An ancient truncated duplication of the anti-Mullerian hormone receptor type 2 gene is a potential conserved master sex determinant in the Pangasiidae catfish family.</title>
        <authorList>
            <person name="Wen M."/>
            <person name="Pan Q."/>
            <person name="Jouanno E."/>
            <person name="Montfort J."/>
            <person name="Zahm M."/>
            <person name="Cabau C."/>
            <person name="Klopp C."/>
            <person name="Iampietro C."/>
            <person name="Roques C."/>
            <person name="Bouchez O."/>
            <person name="Castinel A."/>
            <person name="Donnadieu C."/>
            <person name="Parrinello H."/>
            <person name="Poncet C."/>
            <person name="Belmonte E."/>
            <person name="Gautier V."/>
            <person name="Avarre J.-C."/>
            <person name="Dugue R."/>
            <person name="Gustiano R."/>
            <person name="Ha T.T.T."/>
            <person name="Campet M."/>
            <person name="Sriphairoj K."/>
            <person name="Ribolli J."/>
            <person name="de Almeida F.L."/>
            <person name="Desvignes T."/>
            <person name="Postlethwait J.H."/>
            <person name="Bucao C.F."/>
            <person name="Robinson-Rechavi M."/>
            <person name="Bobe J."/>
            <person name="Herpin A."/>
            <person name="Guiguen Y."/>
        </authorList>
    </citation>
    <scope>NUCLEOTIDE SEQUENCE [LARGE SCALE GENOMIC DNA]</scope>
    <source>
        <strain evidence="1">YG-Dec2019</strain>
    </source>
</reference>
<gene>
    <name evidence="1" type="ORF">PGIGA_G00153570</name>
</gene>
<name>A0ACC5XPS3_PANGG</name>
<accession>A0ACC5XPS3</accession>
<dbReference type="EMBL" id="CM040478">
    <property type="protein sequence ID" value="MCI4393094.1"/>
    <property type="molecule type" value="Genomic_DNA"/>
</dbReference>
<comment type="caution">
    <text evidence="1">The sequence shown here is derived from an EMBL/GenBank/DDBJ whole genome shotgun (WGS) entry which is preliminary data.</text>
</comment>
<protein>
    <submittedName>
        <fullName evidence="1">Uncharacterized protein</fullName>
    </submittedName>
</protein>